<gene>
    <name evidence="4" type="ORF">GCM10010302_22040</name>
</gene>
<name>A0ABP3EZP3_9ACTN</name>
<dbReference type="Gene3D" id="3.90.470.20">
    <property type="entry name" value="4'-phosphopantetheinyl transferase domain"/>
    <property type="match status" value="1"/>
</dbReference>
<keyword evidence="5" id="KW-1185">Reference proteome</keyword>
<organism evidence="4 5">
    <name type="scientific">Streptomyces polychromogenes</name>
    <dbReference type="NCBI Taxonomy" id="67342"/>
    <lineage>
        <taxon>Bacteria</taxon>
        <taxon>Bacillati</taxon>
        <taxon>Actinomycetota</taxon>
        <taxon>Actinomycetes</taxon>
        <taxon>Kitasatosporales</taxon>
        <taxon>Streptomycetaceae</taxon>
        <taxon>Streptomyces</taxon>
    </lineage>
</organism>
<comment type="similarity">
    <text evidence="1">Belongs to the P-Pant transferase superfamily. Gsp/Sfp/HetI/AcpT family.</text>
</comment>
<reference evidence="5" key="1">
    <citation type="journal article" date="2019" name="Int. J. Syst. Evol. Microbiol.">
        <title>The Global Catalogue of Microorganisms (GCM) 10K type strain sequencing project: providing services to taxonomists for standard genome sequencing and annotation.</title>
        <authorList>
            <consortium name="The Broad Institute Genomics Platform"/>
            <consortium name="The Broad Institute Genome Sequencing Center for Infectious Disease"/>
            <person name="Wu L."/>
            <person name="Ma J."/>
        </authorList>
    </citation>
    <scope>NUCLEOTIDE SEQUENCE [LARGE SCALE GENOMIC DNA]</scope>
    <source>
        <strain evidence="5">JCM 4505</strain>
    </source>
</reference>
<evidence type="ECO:0000259" key="3">
    <source>
        <dbReference type="Pfam" id="PF01648"/>
    </source>
</evidence>
<protein>
    <recommendedName>
        <fullName evidence="3">4'-phosphopantetheinyl transferase domain-containing protein</fullName>
    </recommendedName>
</protein>
<comment type="caution">
    <text evidence="4">The sequence shown here is derived from an EMBL/GenBank/DDBJ whole genome shotgun (WGS) entry which is preliminary data.</text>
</comment>
<dbReference type="InterPro" id="IPR037143">
    <property type="entry name" value="4-PPantetheinyl_Trfase_dom_sf"/>
</dbReference>
<proteinExistence type="inferred from homology"/>
<evidence type="ECO:0000256" key="1">
    <source>
        <dbReference type="ARBA" id="ARBA00010990"/>
    </source>
</evidence>
<dbReference type="Proteomes" id="UP001501867">
    <property type="component" value="Unassembled WGS sequence"/>
</dbReference>
<dbReference type="EMBL" id="BAAABV010000014">
    <property type="protein sequence ID" value="GAA0283620.1"/>
    <property type="molecule type" value="Genomic_DNA"/>
</dbReference>
<dbReference type="PANTHER" id="PTHR12215:SF10">
    <property type="entry name" value="L-AMINOADIPATE-SEMIALDEHYDE DEHYDROGENASE-PHOSPHOPANTETHEINYL TRANSFERASE"/>
    <property type="match status" value="1"/>
</dbReference>
<dbReference type="InterPro" id="IPR008278">
    <property type="entry name" value="4-PPantetheinyl_Trfase_dom"/>
</dbReference>
<evidence type="ECO:0000313" key="4">
    <source>
        <dbReference type="EMBL" id="GAA0283620.1"/>
    </source>
</evidence>
<sequence length="289" mass="30083">MQVETGRLLARQFDPADAVAFQCHCGTAHDVFPLNRRRSAEHEVNRGDDGPDYSQEVIAELNQLDGAEPRPGALPTGSASAVWALDTTRGVIGGHEAGGAEALLDDDERKRAARLLRPGDRRTYLASHLGLRILLGGYLGVAPGEVRFVREDCPGCGGPHGRPAVAGGGVHFSLSHSGDLAYFAFAGVPVGVDVEGLPSAEAVADILSSLHPAETAEITALPEDGRRAALARVWSRKEACLKGIGTGLAEGLVEPYVGAAADPARIPGWTLSDVQAPPGYAAALAVHTA</sequence>
<feature type="domain" description="4'-phosphopantetheinyl transferase" evidence="3">
    <location>
        <begin position="189"/>
        <end position="250"/>
    </location>
</feature>
<keyword evidence="2" id="KW-0808">Transferase</keyword>
<dbReference type="SUPFAM" id="SSF56214">
    <property type="entry name" value="4'-phosphopantetheinyl transferase"/>
    <property type="match status" value="2"/>
</dbReference>
<evidence type="ECO:0000256" key="2">
    <source>
        <dbReference type="ARBA" id="ARBA00022679"/>
    </source>
</evidence>
<evidence type="ECO:0000313" key="5">
    <source>
        <dbReference type="Proteomes" id="UP001501867"/>
    </source>
</evidence>
<accession>A0ABP3EZP3</accession>
<dbReference type="Pfam" id="PF01648">
    <property type="entry name" value="ACPS"/>
    <property type="match status" value="1"/>
</dbReference>
<dbReference type="InterPro" id="IPR050559">
    <property type="entry name" value="P-Pant_transferase_sf"/>
</dbReference>
<dbReference type="PANTHER" id="PTHR12215">
    <property type="entry name" value="PHOSPHOPANTETHEINE TRANSFERASE"/>
    <property type="match status" value="1"/>
</dbReference>